<dbReference type="HOGENOM" id="CLU_000445_107_26_7"/>
<dbReference type="Proteomes" id="UP000008963">
    <property type="component" value="Chromosome"/>
</dbReference>
<dbReference type="GO" id="GO:0007165">
    <property type="term" value="P:signal transduction"/>
    <property type="evidence" value="ECO:0007669"/>
    <property type="project" value="UniProtKB-KW"/>
</dbReference>
<dbReference type="GO" id="GO:0016020">
    <property type="term" value="C:membrane"/>
    <property type="evidence" value="ECO:0007669"/>
    <property type="project" value="InterPro"/>
</dbReference>
<dbReference type="InterPro" id="IPR004090">
    <property type="entry name" value="Chemotax_Me-accpt_rcpt"/>
</dbReference>
<dbReference type="SMART" id="SM00091">
    <property type="entry name" value="PAS"/>
    <property type="match status" value="5"/>
</dbReference>
<dbReference type="eggNOG" id="COG2202">
    <property type="taxonomic scope" value="Bacteria"/>
</dbReference>
<feature type="domain" description="PAC" evidence="4">
    <location>
        <begin position="336"/>
        <end position="388"/>
    </location>
</feature>
<feature type="domain" description="PAC" evidence="4">
    <location>
        <begin position="458"/>
        <end position="510"/>
    </location>
</feature>
<dbReference type="CDD" id="cd11386">
    <property type="entry name" value="MCP_signal"/>
    <property type="match status" value="1"/>
</dbReference>
<dbReference type="SMART" id="SM00283">
    <property type="entry name" value="MA"/>
    <property type="match status" value="1"/>
</dbReference>
<proteinExistence type="predicted"/>
<dbReference type="GO" id="GO:0006935">
    <property type="term" value="P:chemotaxis"/>
    <property type="evidence" value="ECO:0007669"/>
    <property type="project" value="InterPro"/>
</dbReference>
<evidence type="ECO:0000259" key="4">
    <source>
        <dbReference type="PROSITE" id="PS50113"/>
    </source>
</evidence>
<feature type="domain" description="PAC" evidence="4">
    <location>
        <begin position="214"/>
        <end position="266"/>
    </location>
</feature>
<feature type="domain" description="PAS" evidence="3">
    <location>
        <begin position="499"/>
        <end position="544"/>
    </location>
</feature>
<dbReference type="Pfam" id="PF08447">
    <property type="entry name" value="PAS_3"/>
    <property type="match status" value="4"/>
</dbReference>
<dbReference type="PRINTS" id="PR00260">
    <property type="entry name" value="CHEMTRNSDUCR"/>
</dbReference>
<dbReference type="KEGG" id="bmx:BMS_1079"/>
<dbReference type="eggNOG" id="COG0840">
    <property type="taxonomic scope" value="Bacteria"/>
</dbReference>
<keyword evidence="6" id="KW-1185">Reference proteome</keyword>
<keyword evidence="1" id="KW-0807">Transducer</keyword>
<evidence type="ECO:0000256" key="1">
    <source>
        <dbReference type="PROSITE-ProRule" id="PRU00284"/>
    </source>
</evidence>
<feature type="domain" description="PAS" evidence="3">
    <location>
        <begin position="399"/>
        <end position="429"/>
    </location>
</feature>
<dbReference type="OrthoDB" id="5287651at2"/>
<dbReference type="CDD" id="cd00130">
    <property type="entry name" value="PAS"/>
    <property type="match status" value="5"/>
</dbReference>
<dbReference type="PROSITE" id="PS50113">
    <property type="entry name" value="PAC"/>
    <property type="match status" value="4"/>
</dbReference>
<dbReference type="Pfam" id="PF00015">
    <property type="entry name" value="MCPsignal"/>
    <property type="match status" value="1"/>
</dbReference>
<feature type="domain" description="PAC" evidence="4">
    <location>
        <begin position="92"/>
        <end position="144"/>
    </location>
</feature>
<dbReference type="InterPro" id="IPR013655">
    <property type="entry name" value="PAS_fold_3"/>
</dbReference>
<dbReference type="STRING" id="862908.BMS_1079"/>
<dbReference type="InterPro" id="IPR001610">
    <property type="entry name" value="PAC"/>
</dbReference>
<name>E1WYB2_HALMS</name>
<dbReference type="Gene3D" id="1.10.287.950">
    <property type="entry name" value="Methyl-accepting chemotaxis protein"/>
    <property type="match status" value="1"/>
</dbReference>
<feature type="domain" description="PAS" evidence="3">
    <location>
        <begin position="134"/>
        <end position="185"/>
    </location>
</feature>
<dbReference type="InterPro" id="IPR000700">
    <property type="entry name" value="PAS-assoc_C"/>
</dbReference>
<dbReference type="PANTHER" id="PTHR24422:SF10">
    <property type="entry name" value="CHEMOTAXIS PROTEIN METHYLTRANSFERASE 2"/>
    <property type="match status" value="1"/>
</dbReference>
<protein>
    <submittedName>
        <fullName evidence="5">Methyl-accepting chemotaxis protein</fullName>
    </submittedName>
</protein>
<dbReference type="EMBL" id="FQ312005">
    <property type="protein sequence ID" value="CBW25960.1"/>
    <property type="molecule type" value="Genomic_DNA"/>
</dbReference>
<dbReference type="SMART" id="SM00086">
    <property type="entry name" value="PAC"/>
    <property type="match status" value="4"/>
</dbReference>
<dbReference type="PANTHER" id="PTHR24422">
    <property type="entry name" value="CHEMOTAXIS PROTEIN METHYLTRANSFERASE"/>
    <property type="match status" value="1"/>
</dbReference>
<feature type="domain" description="Methyl-accepting transducer" evidence="2">
    <location>
        <begin position="626"/>
        <end position="848"/>
    </location>
</feature>
<gene>
    <name evidence="5" type="ordered locus">BMS_1079</name>
</gene>
<dbReference type="Gene3D" id="3.30.450.20">
    <property type="entry name" value="PAS domain"/>
    <property type="match status" value="5"/>
</dbReference>
<dbReference type="PATRIC" id="fig|862908.3.peg.1027"/>
<dbReference type="SUPFAM" id="SSF58104">
    <property type="entry name" value="Methyl-accepting chemotaxis protein (MCP) signaling domain"/>
    <property type="match status" value="1"/>
</dbReference>
<dbReference type="InterPro" id="IPR050903">
    <property type="entry name" value="Bact_Chemotaxis_MeTrfase"/>
</dbReference>
<dbReference type="GO" id="GO:0004888">
    <property type="term" value="F:transmembrane signaling receptor activity"/>
    <property type="evidence" value="ECO:0007669"/>
    <property type="project" value="InterPro"/>
</dbReference>
<evidence type="ECO:0000259" key="2">
    <source>
        <dbReference type="PROSITE" id="PS50111"/>
    </source>
</evidence>
<dbReference type="NCBIfam" id="TIGR00229">
    <property type="entry name" value="sensory_box"/>
    <property type="match status" value="5"/>
</dbReference>
<sequence>MSAALKSVDEYKSNLSGDLVSAFDAVNRVLAVVEFLPNGEILSANENFLNLLGFEKVEDLIGKHHRVLCEDDYVSSEVYKNFWADLRRGEPFVGDALYKGRNNKDKWVKCTYSPICDENGEVIKILSFARDITREKGIVSELEGKMTAISKAQAVIEFNLDGTIIKANDNFLNTVGYSMDEIEGKHHRMFCVPDYINSFEYEEFWAKLRRGEFDTGEYKRIGNNGKEVWIQASYNPIFGHDGKPYKVVKFATDITESKLKNSEFEGKMNAISKAQAVIEFNLDGTIITANENFLKTLNYDLGEIEGNHHSMFCESEYSSSPEYKAFWENLRKGEFQSGEYKRLGKGGKEVWIQASYNPIFDSEGNPFKVVKFASDTTSVKLRNAETEGKLNAISKAQAVIEFNLDGTIITANDNFLQTLGYDMSEIEGKHHRIFCEGNYSSSAEYAAFWDKLNRGEFESGEYKRVAKGGREVWIQASYNPILDMDGRPFKVVKYASNITSEKLKAEAISKSQAVIEFDLNGNIKYANENFLKTVGYSLDEIVGKHHRIFCDGDYVKTSEYENFWADLRKGNPCSGRFKRFDKDHNTIWLQATYNPNFDNMGVPCGVTKFGADISTQVEVEETVTKLSEEFTNNTRDISSKATDVATGAQALGATTEEMNASIEELTASINAIAENSKNTDAVAKTTHHEAETGAQAIAKAIESMDLISKSSEDISEIVKVISEIANQTNLLAFNAAIEAARAGEHGLGFSVVADEVRKLAERSSQATKEISKLINESVKRISQGSEISKQAGVAFGKIVEGVNKTTQAISEVSCAAEEQLVAAREISSAIQEVAEQTETSASASDSIASATRELSEGAIELKRTVDKFKVA</sequence>
<dbReference type="InterPro" id="IPR035965">
    <property type="entry name" value="PAS-like_dom_sf"/>
</dbReference>
<dbReference type="SUPFAM" id="SSF55785">
    <property type="entry name" value="PYP-like sensor domain (PAS domain)"/>
    <property type="match status" value="5"/>
</dbReference>
<accession>E1WYB2</accession>
<dbReference type="RefSeq" id="WP_014243744.1">
    <property type="nucleotide sequence ID" value="NC_016620.1"/>
</dbReference>
<evidence type="ECO:0000259" key="3">
    <source>
        <dbReference type="PROSITE" id="PS50112"/>
    </source>
</evidence>
<dbReference type="Pfam" id="PF13426">
    <property type="entry name" value="PAS_9"/>
    <property type="match status" value="1"/>
</dbReference>
<dbReference type="InterPro" id="IPR004089">
    <property type="entry name" value="MCPsignal_dom"/>
</dbReference>
<evidence type="ECO:0000313" key="6">
    <source>
        <dbReference type="Proteomes" id="UP000008963"/>
    </source>
</evidence>
<organism evidence="5 6">
    <name type="scientific">Halobacteriovorax marinus (strain ATCC BAA-682 / DSM 15412 / SJ)</name>
    <name type="common">Bacteriovorax marinus</name>
    <dbReference type="NCBI Taxonomy" id="862908"/>
    <lineage>
        <taxon>Bacteria</taxon>
        <taxon>Pseudomonadati</taxon>
        <taxon>Bdellovibrionota</taxon>
        <taxon>Bacteriovoracia</taxon>
        <taxon>Bacteriovoracales</taxon>
        <taxon>Halobacteriovoraceae</taxon>
        <taxon>Halobacteriovorax</taxon>
    </lineage>
</organism>
<evidence type="ECO:0000313" key="5">
    <source>
        <dbReference type="EMBL" id="CBW25960.1"/>
    </source>
</evidence>
<reference evidence="6" key="1">
    <citation type="journal article" date="2013" name="ISME J.">
        <title>A small predatory core genome in the divergent marine Bacteriovorax marinus SJ and the terrestrial Bdellovibrio bacteriovorus.</title>
        <authorList>
            <person name="Crossman L.C."/>
            <person name="Chen H."/>
            <person name="Cerdeno-Tarraga A.M."/>
            <person name="Brooks K."/>
            <person name="Quail M.A."/>
            <person name="Pineiro S.A."/>
            <person name="Hobley L."/>
            <person name="Sockett R.E."/>
            <person name="Bentley S.D."/>
            <person name="Parkhill J."/>
            <person name="Williams H.N."/>
            <person name="Stine O.C."/>
        </authorList>
    </citation>
    <scope>NUCLEOTIDE SEQUENCE [LARGE SCALE GENOMIC DNA]</scope>
    <source>
        <strain evidence="6">ATCC BAA-682 / DSM 15412 / SJ</strain>
    </source>
</reference>
<dbReference type="InterPro" id="IPR000014">
    <property type="entry name" value="PAS"/>
</dbReference>
<dbReference type="AlphaFoldDB" id="E1WYB2"/>
<dbReference type="PROSITE" id="PS50111">
    <property type="entry name" value="CHEMOTAXIS_TRANSDUC_2"/>
    <property type="match status" value="1"/>
</dbReference>
<dbReference type="PROSITE" id="PS50112">
    <property type="entry name" value="PAS"/>
    <property type="match status" value="3"/>
</dbReference>